<reference evidence="2 3" key="1">
    <citation type="submission" date="2019-11" db="EMBL/GenBank/DDBJ databases">
        <title>Whole genome sequence of Oryza granulata.</title>
        <authorList>
            <person name="Li W."/>
        </authorList>
    </citation>
    <scope>NUCLEOTIDE SEQUENCE [LARGE SCALE GENOMIC DNA]</scope>
    <source>
        <strain evidence="3">cv. Menghai</strain>
        <tissue evidence="2">Leaf</tissue>
    </source>
</reference>
<dbReference type="EMBL" id="SPHZ02000011">
    <property type="protein sequence ID" value="KAF0892815.1"/>
    <property type="molecule type" value="Genomic_DNA"/>
</dbReference>
<protein>
    <submittedName>
        <fullName evidence="2">Uncharacterized protein</fullName>
    </submittedName>
</protein>
<evidence type="ECO:0000313" key="2">
    <source>
        <dbReference type="EMBL" id="KAF0892815.1"/>
    </source>
</evidence>
<accession>A0A6G1BWW4</accession>
<organism evidence="2 3">
    <name type="scientific">Oryza meyeriana var. granulata</name>
    <dbReference type="NCBI Taxonomy" id="110450"/>
    <lineage>
        <taxon>Eukaryota</taxon>
        <taxon>Viridiplantae</taxon>
        <taxon>Streptophyta</taxon>
        <taxon>Embryophyta</taxon>
        <taxon>Tracheophyta</taxon>
        <taxon>Spermatophyta</taxon>
        <taxon>Magnoliopsida</taxon>
        <taxon>Liliopsida</taxon>
        <taxon>Poales</taxon>
        <taxon>Poaceae</taxon>
        <taxon>BOP clade</taxon>
        <taxon>Oryzoideae</taxon>
        <taxon>Oryzeae</taxon>
        <taxon>Oryzinae</taxon>
        <taxon>Oryza</taxon>
        <taxon>Oryza meyeriana</taxon>
    </lineage>
</organism>
<dbReference type="AlphaFoldDB" id="A0A6G1BWW4"/>
<gene>
    <name evidence="2" type="ORF">E2562_018609</name>
</gene>
<evidence type="ECO:0000313" key="3">
    <source>
        <dbReference type="Proteomes" id="UP000479710"/>
    </source>
</evidence>
<sequence>MEAAPQRIDRRRCLDGDGDGQPAPVIDATAAIVSRSTVPRCRHQLDLGVRTPGWEQRNRYPSHIW</sequence>
<name>A0A6G1BWW4_9ORYZ</name>
<proteinExistence type="predicted"/>
<keyword evidence="3" id="KW-1185">Reference proteome</keyword>
<evidence type="ECO:0000256" key="1">
    <source>
        <dbReference type="SAM" id="MobiDB-lite"/>
    </source>
</evidence>
<dbReference type="Proteomes" id="UP000479710">
    <property type="component" value="Unassembled WGS sequence"/>
</dbReference>
<feature type="region of interest" description="Disordered" evidence="1">
    <location>
        <begin position="1"/>
        <end position="23"/>
    </location>
</feature>
<comment type="caution">
    <text evidence="2">The sequence shown here is derived from an EMBL/GenBank/DDBJ whole genome shotgun (WGS) entry which is preliminary data.</text>
</comment>